<evidence type="ECO:0000313" key="2">
    <source>
        <dbReference type="EMBL" id="VEL38486.1"/>
    </source>
</evidence>
<evidence type="ECO:0008006" key="4">
    <source>
        <dbReference type="Google" id="ProtNLM"/>
    </source>
</evidence>
<keyword evidence="1" id="KW-0732">Signal</keyword>
<dbReference type="OrthoDB" id="10253954at2759"/>
<comment type="caution">
    <text evidence="2">The sequence shown here is derived from an EMBL/GenBank/DDBJ whole genome shotgun (WGS) entry which is preliminary data.</text>
</comment>
<feature type="signal peptide" evidence="1">
    <location>
        <begin position="1"/>
        <end position="17"/>
    </location>
</feature>
<name>A0A448XJZ5_9PLAT</name>
<keyword evidence="3" id="KW-1185">Reference proteome</keyword>
<sequence>MLLVLLALTTTIPSTWLGTPIVVQKLGPVVTGRQYYTNLTLEQSPCQLDLPFCLGVPTEPRSLQINQLRRSTDRFNRTRPVIELSWDTPSEMHGELQGYEVAFEAIGYPTTVSGVGGDEKVNLEGSTDCRGEGSLVHPRIMRNLTEMSYTSKPEDALRKCSPKLFVAKRWKNIFLNVANDTKKLIYY</sequence>
<proteinExistence type="predicted"/>
<evidence type="ECO:0000313" key="3">
    <source>
        <dbReference type="Proteomes" id="UP000784294"/>
    </source>
</evidence>
<feature type="chain" id="PRO_5019409254" description="Fibronectin type-III domain-containing protein" evidence="1">
    <location>
        <begin position="18"/>
        <end position="187"/>
    </location>
</feature>
<gene>
    <name evidence="2" type="ORF">PXEA_LOCUS31926</name>
</gene>
<accession>A0A448XJZ5</accession>
<reference evidence="2" key="1">
    <citation type="submission" date="2018-11" db="EMBL/GenBank/DDBJ databases">
        <authorList>
            <consortium name="Pathogen Informatics"/>
        </authorList>
    </citation>
    <scope>NUCLEOTIDE SEQUENCE</scope>
</reference>
<organism evidence="2 3">
    <name type="scientific">Protopolystoma xenopodis</name>
    <dbReference type="NCBI Taxonomy" id="117903"/>
    <lineage>
        <taxon>Eukaryota</taxon>
        <taxon>Metazoa</taxon>
        <taxon>Spiralia</taxon>
        <taxon>Lophotrochozoa</taxon>
        <taxon>Platyhelminthes</taxon>
        <taxon>Monogenea</taxon>
        <taxon>Polyopisthocotylea</taxon>
        <taxon>Polystomatidea</taxon>
        <taxon>Polystomatidae</taxon>
        <taxon>Protopolystoma</taxon>
    </lineage>
</organism>
<dbReference type="Proteomes" id="UP000784294">
    <property type="component" value="Unassembled WGS sequence"/>
</dbReference>
<protein>
    <recommendedName>
        <fullName evidence="4">Fibronectin type-III domain-containing protein</fullName>
    </recommendedName>
</protein>
<dbReference type="EMBL" id="CAAALY010258064">
    <property type="protein sequence ID" value="VEL38486.1"/>
    <property type="molecule type" value="Genomic_DNA"/>
</dbReference>
<evidence type="ECO:0000256" key="1">
    <source>
        <dbReference type="SAM" id="SignalP"/>
    </source>
</evidence>
<dbReference type="AlphaFoldDB" id="A0A448XJZ5"/>